<gene>
    <name evidence="1" type="ORF">E2C01_099809</name>
</gene>
<accession>A0A5B7KBC9</accession>
<name>A0A5B7KBC9_PORTR</name>
<dbReference type="EMBL" id="VSRR010139560">
    <property type="protein sequence ID" value="MPD04136.1"/>
    <property type="molecule type" value="Genomic_DNA"/>
</dbReference>
<dbReference type="Proteomes" id="UP000324222">
    <property type="component" value="Unassembled WGS sequence"/>
</dbReference>
<reference evidence="1 2" key="1">
    <citation type="submission" date="2019-05" db="EMBL/GenBank/DDBJ databases">
        <title>Another draft genome of Portunus trituberculatus and its Hox gene families provides insights of decapod evolution.</title>
        <authorList>
            <person name="Jeong J.-H."/>
            <person name="Song I."/>
            <person name="Kim S."/>
            <person name="Choi T."/>
            <person name="Kim D."/>
            <person name="Ryu S."/>
            <person name="Kim W."/>
        </authorList>
    </citation>
    <scope>NUCLEOTIDE SEQUENCE [LARGE SCALE GENOMIC DNA]</scope>
    <source>
        <tissue evidence="1">Muscle</tissue>
    </source>
</reference>
<keyword evidence="2" id="KW-1185">Reference proteome</keyword>
<organism evidence="1 2">
    <name type="scientific">Portunus trituberculatus</name>
    <name type="common">Swimming crab</name>
    <name type="synonym">Neptunus trituberculatus</name>
    <dbReference type="NCBI Taxonomy" id="210409"/>
    <lineage>
        <taxon>Eukaryota</taxon>
        <taxon>Metazoa</taxon>
        <taxon>Ecdysozoa</taxon>
        <taxon>Arthropoda</taxon>
        <taxon>Crustacea</taxon>
        <taxon>Multicrustacea</taxon>
        <taxon>Malacostraca</taxon>
        <taxon>Eumalacostraca</taxon>
        <taxon>Eucarida</taxon>
        <taxon>Decapoda</taxon>
        <taxon>Pleocyemata</taxon>
        <taxon>Brachyura</taxon>
        <taxon>Eubrachyura</taxon>
        <taxon>Portunoidea</taxon>
        <taxon>Portunidae</taxon>
        <taxon>Portuninae</taxon>
        <taxon>Portunus</taxon>
    </lineage>
</organism>
<sequence>MNPCKASHRFAREKQTRRAAGVQAGCGISSAGWEGFREPVPVGLTFRCPDPFTCSRLLCAAPVLGSGKFGSYSIKTLRNAAGRRLGAFLSLPEGVWTSCGSD</sequence>
<dbReference type="AlphaFoldDB" id="A0A5B7KBC9"/>
<protein>
    <submittedName>
        <fullName evidence="1">Uncharacterized protein</fullName>
    </submittedName>
</protein>
<proteinExistence type="predicted"/>
<comment type="caution">
    <text evidence="1">The sequence shown here is derived from an EMBL/GenBank/DDBJ whole genome shotgun (WGS) entry which is preliminary data.</text>
</comment>
<evidence type="ECO:0000313" key="1">
    <source>
        <dbReference type="EMBL" id="MPD04136.1"/>
    </source>
</evidence>
<evidence type="ECO:0000313" key="2">
    <source>
        <dbReference type="Proteomes" id="UP000324222"/>
    </source>
</evidence>